<keyword evidence="2" id="KW-1185">Reference proteome</keyword>
<reference evidence="1 2" key="1">
    <citation type="journal article" date="2024" name="Plant J.">
        <title>Genome sequences and population genomics reveal climatic adaptation and genomic divergence between two closely related sweetgum species.</title>
        <authorList>
            <person name="Xu W.Q."/>
            <person name="Ren C.Q."/>
            <person name="Zhang X.Y."/>
            <person name="Comes H.P."/>
            <person name="Liu X.H."/>
            <person name="Li Y.G."/>
            <person name="Kettle C.J."/>
            <person name="Jalonen R."/>
            <person name="Gaisberger H."/>
            <person name="Ma Y.Z."/>
            <person name="Qiu Y.X."/>
        </authorList>
    </citation>
    <scope>NUCLEOTIDE SEQUENCE [LARGE SCALE GENOMIC DNA]</scope>
    <source>
        <strain evidence="1">Hangzhou</strain>
    </source>
</reference>
<protein>
    <submittedName>
        <fullName evidence="1">Uncharacterized protein</fullName>
    </submittedName>
</protein>
<accession>A0AAP0N715</accession>
<dbReference type="AlphaFoldDB" id="A0AAP0N715"/>
<sequence>MKKLKDGLESSFDPNVVANQMTNARKMVRQCRKVDYDEVQRSPVITPIEAPYSSVSRNSATLFYSHSKHYQPLLLTFLTLHDPNYKTYKPRKYSYCNTY</sequence>
<gene>
    <name evidence="1" type="ORF">L1049_010155</name>
</gene>
<comment type="caution">
    <text evidence="1">The sequence shown here is derived from an EMBL/GenBank/DDBJ whole genome shotgun (WGS) entry which is preliminary data.</text>
</comment>
<evidence type="ECO:0000313" key="1">
    <source>
        <dbReference type="EMBL" id="KAK9267722.1"/>
    </source>
</evidence>
<organism evidence="1 2">
    <name type="scientific">Liquidambar formosana</name>
    <name type="common">Formosan gum</name>
    <dbReference type="NCBI Taxonomy" id="63359"/>
    <lineage>
        <taxon>Eukaryota</taxon>
        <taxon>Viridiplantae</taxon>
        <taxon>Streptophyta</taxon>
        <taxon>Embryophyta</taxon>
        <taxon>Tracheophyta</taxon>
        <taxon>Spermatophyta</taxon>
        <taxon>Magnoliopsida</taxon>
        <taxon>eudicotyledons</taxon>
        <taxon>Gunneridae</taxon>
        <taxon>Pentapetalae</taxon>
        <taxon>Saxifragales</taxon>
        <taxon>Altingiaceae</taxon>
        <taxon>Liquidambar</taxon>
    </lineage>
</organism>
<name>A0AAP0N715_LIQFO</name>
<proteinExistence type="predicted"/>
<dbReference type="Proteomes" id="UP001415857">
    <property type="component" value="Unassembled WGS sequence"/>
</dbReference>
<evidence type="ECO:0000313" key="2">
    <source>
        <dbReference type="Proteomes" id="UP001415857"/>
    </source>
</evidence>
<dbReference type="EMBL" id="JBBPBK010000016">
    <property type="protein sequence ID" value="KAK9267722.1"/>
    <property type="molecule type" value="Genomic_DNA"/>
</dbReference>